<evidence type="ECO:0000256" key="1">
    <source>
        <dbReference type="SAM" id="Phobius"/>
    </source>
</evidence>
<proteinExistence type="predicted"/>
<comment type="caution">
    <text evidence="3">The sequence shown here is derived from an EMBL/GenBank/DDBJ whole genome shotgun (WGS) entry which is preliminary data.</text>
</comment>
<keyword evidence="4" id="KW-1185">Reference proteome</keyword>
<reference evidence="3 4" key="1">
    <citation type="submission" date="2023-03" db="EMBL/GenBank/DDBJ databases">
        <title>Draft genome sequence of Thalassotalea eurytherma JCM 18482T.</title>
        <authorList>
            <person name="Sawabe T."/>
        </authorList>
    </citation>
    <scope>NUCLEOTIDE SEQUENCE [LARGE SCALE GENOMIC DNA]</scope>
    <source>
        <strain evidence="3 4">JCM 18482</strain>
    </source>
</reference>
<feature type="transmembrane region" description="Helical" evidence="1">
    <location>
        <begin position="297"/>
        <end position="318"/>
    </location>
</feature>
<dbReference type="CDD" id="cd01467">
    <property type="entry name" value="vWA_BatA_type"/>
    <property type="match status" value="1"/>
</dbReference>
<feature type="domain" description="VWFA" evidence="2">
    <location>
        <begin position="94"/>
        <end position="278"/>
    </location>
</feature>
<protein>
    <submittedName>
        <fullName evidence="3">VWA domain-containing protein</fullName>
    </submittedName>
</protein>
<gene>
    <name evidence="3" type="ORF">theurythT_18140</name>
</gene>
<dbReference type="RefSeq" id="WP_284207718.1">
    <property type="nucleotide sequence ID" value="NZ_BSSU01000008.1"/>
</dbReference>
<dbReference type="PANTHER" id="PTHR22550:SF18">
    <property type="entry name" value="VWFA DOMAIN-CONTAINING PROTEIN"/>
    <property type="match status" value="1"/>
</dbReference>
<dbReference type="EMBL" id="BSSU01000008">
    <property type="protein sequence ID" value="GLX82362.1"/>
    <property type="molecule type" value="Genomic_DNA"/>
</dbReference>
<evidence type="ECO:0000313" key="4">
    <source>
        <dbReference type="Proteomes" id="UP001157133"/>
    </source>
</evidence>
<organism evidence="3 4">
    <name type="scientific">Thalassotalea eurytherma</name>
    <dbReference type="NCBI Taxonomy" id="1144278"/>
    <lineage>
        <taxon>Bacteria</taxon>
        <taxon>Pseudomonadati</taxon>
        <taxon>Pseudomonadota</taxon>
        <taxon>Gammaproteobacteria</taxon>
        <taxon>Alteromonadales</taxon>
        <taxon>Colwelliaceae</taxon>
        <taxon>Thalassotalea</taxon>
    </lineage>
</organism>
<dbReference type="InterPro" id="IPR002035">
    <property type="entry name" value="VWF_A"/>
</dbReference>
<name>A0ABQ6H2M3_9GAMM</name>
<dbReference type="PANTHER" id="PTHR22550">
    <property type="entry name" value="SPORE GERMINATION PROTEIN"/>
    <property type="match status" value="1"/>
</dbReference>
<dbReference type="InterPro" id="IPR050768">
    <property type="entry name" value="UPF0353/GerABKA_families"/>
</dbReference>
<dbReference type="Gene3D" id="3.40.50.410">
    <property type="entry name" value="von Willebrand factor, type A domain"/>
    <property type="match status" value="1"/>
</dbReference>
<accession>A0ABQ6H2M3</accession>
<dbReference type="SUPFAM" id="SSF53300">
    <property type="entry name" value="vWA-like"/>
    <property type="match status" value="1"/>
</dbReference>
<sequence>MLELVYPYLLLLLPLPWLIRFLPEYKQQTNMVTVPFFKYLLGVSGEKPQSGAEVVKPTKLQKFVLVTTWILMVGAAAKPQWLGEPIEQTKTGRDLMVAVDSSGSMSAQDFELVPGEKVDRLTTVKSVLQELAIQREKDRLGLIIFGSSAYLQMPFSEDHKTWLTLLNELQIAMAGPSTVIGDAVGLAIKHFEESETDNRVLIILTDGNDSGSKVPPVDAAKIAQAYGVKIYTIAIGDPETVGEQKLDVETLERMAELTGGGYFQALDTEQLAQAYKAIAEIEKQEFSSISFRPKKSLHYVLIGAGIFINLMMIFYLSVSRKTQVGV</sequence>
<dbReference type="PROSITE" id="PS50234">
    <property type="entry name" value="VWFA"/>
    <property type="match status" value="1"/>
</dbReference>
<dbReference type="Pfam" id="PF00092">
    <property type="entry name" value="VWA"/>
    <property type="match status" value="1"/>
</dbReference>
<keyword evidence="1" id="KW-0812">Transmembrane</keyword>
<evidence type="ECO:0000313" key="3">
    <source>
        <dbReference type="EMBL" id="GLX82362.1"/>
    </source>
</evidence>
<dbReference type="PRINTS" id="PR00453">
    <property type="entry name" value="VWFADOMAIN"/>
</dbReference>
<keyword evidence="1" id="KW-1133">Transmembrane helix</keyword>
<dbReference type="InterPro" id="IPR036465">
    <property type="entry name" value="vWFA_dom_sf"/>
</dbReference>
<dbReference type="SMART" id="SM00327">
    <property type="entry name" value="VWA"/>
    <property type="match status" value="1"/>
</dbReference>
<dbReference type="InterPro" id="IPR033881">
    <property type="entry name" value="vWA_BatA_type"/>
</dbReference>
<evidence type="ECO:0000259" key="2">
    <source>
        <dbReference type="PROSITE" id="PS50234"/>
    </source>
</evidence>
<keyword evidence="1" id="KW-0472">Membrane</keyword>
<dbReference type="Proteomes" id="UP001157133">
    <property type="component" value="Unassembled WGS sequence"/>
</dbReference>